<dbReference type="AlphaFoldDB" id="A0A165EPK4"/>
<dbReference type="OrthoDB" id="5404599at2759"/>
<gene>
    <name evidence="2" type="ORF">CALCODRAFT_412675</name>
</gene>
<feature type="domain" description="Aminoglycoside phosphotransferase" evidence="1">
    <location>
        <begin position="2"/>
        <end position="147"/>
    </location>
</feature>
<dbReference type="SUPFAM" id="SSF56112">
    <property type="entry name" value="Protein kinase-like (PK-like)"/>
    <property type="match status" value="1"/>
</dbReference>
<dbReference type="InterPro" id="IPR051678">
    <property type="entry name" value="AGP_Transferase"/>
</dbReference>
<organism evidence="2 3">
    <name type="scientific">Calocera cornea HHB12733</name>
    <dbReference type="NCBI Taxonomy" id="1353952"/>
    <lineage>
        <taxon>Eukaryota</taxon>
        <taxon>Fungi</taxon>
        <taxon>Dikarya</taxon>
        <taxon>Basidiomycota</taxon>
        <taxon>Agaricomycotina</taxon>
        <taxon>Dacrymycetes</taxon>
        <taxon>Dacrymycetales</taxon>
        <taxon>Dacrymycetaceae</taxon>
        <taxon>Calocera</taxon>
    </lineage>
</organism>
<dbReference type="Proteomes" id="UP000076842">
    <property type="component" value="Unassembled WGS sequence"/>
</dbReference>
<proteinExistence type="predicted"/>
<dbReference type="InterPro" id="IPR011009">
    <property type="entry name" value="Kinase-like_dom_sf"/>
</dbReference>
<evidence type="ECO:0000313" key="3">
    <source>
        <dbReference type="Proteomes" id="UP000076842"/>
    </source>
</evidence>
<accession>A0A165EPK4</accession>
<evidence type="ECO:0000313" key="2">
    <source>
        <dbReference type="EMBL" id="KZT55279.1"/>
    </source>
</evidence>
<reference evidence="2 3" key="1">
    <citation type="journal article" date="2016" name="Mol. Biol. Evol.">
        <title>Comparative Genomics of Early-Diverging Mushroom-Forming Fungi Provides Insights into the Origins of Lignocellulose Decay Capabilities.</title>
        <authorList>
            <person name="Nagy L.G."/>
            <person name="Riley R."/>
            <person name="Tritt A."/>
            <person name="Adam C."/>
            <person name="Daum C."/>
            <person name="Floudas D."/>
            <person name="Sun H."/>
            <person name="Yadav J.S."/>
            <person name="Pangilinan J."/>
            <person name="Larsson K.H."/>
            <person name="Matsuura K."/>
            <person name="Barry K."/>
            <person name="Labutti K."/>
            <person name="Kuo R."/>
            <person name="Ohm R.A."/>
            <person name="Bhattacharya S.S."/>
            <person name="Shirouzu T."/>
            <person name="Yoshinaga Y."/>
            <person name="Martin F.M."/>
            <person name="Grigoriev I.V."/>
            <person name="Hibbett D.S."/>
        </authorList>
    </citation>
    <scope>NUCLEOTIDE SEQUENCE [LARGE SCALE GENOMIC DNA]</scope>
    <source>
        <strain evidence="2 3">HHB12733</strain>
    </source>
</reference>
<dbReference type="STRING" id="1353952.A0A165EPK4"/>
<name>A0A165EPK4_9BASI</name>
<sequence>IGDDEGSVLLLMTSLPGKPLGSALNDFSELQLQRLTKQLRGFFGSIRDVLPTSNMVCGIGGRGCASYIMSLDTFGPFESVAAFNDWMALRAQSRYGLERAASLPKRIDAAETRFAHGDLTPFNILVDEDGNVTGVIDWEAAGWMPRHW</sequence>
<dbReference type="InterPro" id="IPR002575">
    <property type="entry name" value="Aminoglycoside_PTrfase"/>
</dbReference>
<feature type="non-terminal residue" evidence="2">
    <location>
        <position position="148"/>
    </location>
</feature>
<dbReference type="PANTHER" id="PTHR21310">
    <property type="entry name" value="AMINOGLYCOSIDE PHOSPHOTRANSFERASE-RELATED-RELATED"/>
    <property type="match status" value="1"/>
</dbReference>
<dbReference type="InParanoid" id="A0A165EPK4"/>
<dbReference type="PANTHER" id="PTHR21310:SF55">
    <property type="entry name" value="AMINOGLYCOSIDE PHOSPHOTRANSFERASE DOMAIN-CONTAINING PROTEIN"/>
    <property type="match status" value="1"/>
</dbReference>
<keyword evidence="3" id="KW-1185">Reference proteome</keyword>
<feature type="non-terminal residue" evidence="2">
    <location>
        <position position="1"/>
    </location>
</feature>
<evidence type="ECO:0000259" key="1">
    <source>
        <dbReference type="Pfam" id="PF01636"/>
    </source>
</evidence>
<dbReference type="Gene3D" id="3.90.1200.10">
    <property type="match status" value="1"/>
</dbReference>
<dbReference type="Pfam" id="PF01636">
    <property type="entry name" value="APH"/>
    <property type="match status" value="1"/>
</dbReference>
<dbReference type="EMBL" id="KV423998">
    <property type="protein sequence ID" value="KZT55279.1"/>
    <property type="molecule type" value="Genomic_DNA"/>
</dbReference>
<protein>
    <recommendedName>
        <fullName evidence="1">Aminoglycoside phosphotransferase domain-containing protein</fullName>
    </recommendedName>
</protein>